<gene>
    <name evidence="1" type="ORF">KHB02_15325</name>
</gene>
<protein>
    <submittedName>
        <fullName evidence="1">Pentapeptide repeat-containing protein</fullName>
    </submittedName>
</protein>
<accession>A0A942Y8U8</accession>
<comment type="caution">
    <text evidence="1">The sequence shown here is derived from an EMBL/GenBank/DDBJ whole genome shotgun (WGS) entry which is preliminary data.</text>
</comment>
<name>A0A942Y8U8_9BACI</name>
<dbReference type="InterPro" id="IPR001646">
    <property type="entry name" value="5peptide_repeat"/>
</dbReference>
<evidence type="ECO:0000313" key="1">
    <source>
        <dbReference type="EMBL" id="MBS4182767.1"/>
    </source>
</evidence>
<organism evidence="1">
    <name type="scientific">Neobacillus citreus</name>
    <dbReference type="NCBI Taxonomy" id="2833578"/>
    <lineage>
        <taxon>Bacteria</taxon>
        <taxon>Bacillati</taxon>
        <taxon>Bacillota</taxon>
        <taxon>Bacilli</taxon>
        <taxon>Bacillales</taxon>
        <taxon>Bacillaceae</taxon>
        <taxon>Neobacillus</taxon>
    </lineage>
</organism>
<dbReference type="EMBL" id="JAGYPE010000002">
    <property type="protein sequence ID" value="MBS4182767.1"/>
    <property type="molecule type" value="Genomic_DNA"/>
</dbReference>
<proteinExistence type="predicted"/>
<sequence length="286" mass="31369">MPSSIDSSTTPRDRSSLRADCSNCFALCCTAFGFQRSIEFPIDKPAGTPCRNLAENFSCSIHATLRGRGFRGCTVFDCFGAGQYVSQILFDGQSWRDRPETRPRMFQAFGVARQLHEMLWLLAEAATRAISPDTEDAIVRLRHDLTLVLGNDPSALLDLRVDSIRSEVRNVLVAVSEEARASYLAGAADIRQDDLEPAADLTGRDLRSLQMCGADLRGASLIAADLRGADLTAVDLLGADMRDARLHEADLSRALFITQMQINACQGDEATVLPDALERPVHWTTH</sequence>
<dbReference type="SUPFAM" id="SSF141571">
    <property type="entry name" value="Pentapeptide repeat-like"/>
    <property type="match status" value="1"/>
</dbReference>
<dbReference type="Pfam" id="PF00805">
    <property type="entry name" value="Pentapeptide"/>
    <property type="match status" value="1"/>
</dbReference>
<dbReference type="Gene3D" id="2.160.20.80">
    <property type="entry name" value="E3 ubiquitin-protein ligase SopA"/>
    <property type="match status" value="1"/>
</dbReference>
<reference evidence="1" key="1">
    <citation type="submission" date="2021-05" db="EMBL/GenBank/DDBJ databases">
        <title>Novel Bacillus species.</title>
        <authorList>
            <person name="Liu G."/>
        </authorList>
    </citation>
    <scope>NUCLEOTIDE SEQUENCE</scope>
    <source>
        <strain evidence="1">FJAT-50051</strain>
    </source>
</reference>
<dbReference type="AlphaFoldDB" id="A0A942Y8U8"/>